<feature type="domain" description="SnoaL-like" evidence="1">
    <location>
        <begin position="7"/>
        <end position="127"/>
    </location>
</feature>
<gene>
    <name evidence="2" type="ORF">N011_23060</name>
</gene>
<dbReference type="Gene3D" id="3.10.450.50">
    <property type="match status" value="1"/>
</dbReference>
<dbReference type="InterPro" id="IPR037401">
    <property type="entry name" value="SnoaL-like"/>
</dbReference>
<accession>A0AAU8LGN0</accession>
<dbReference type="EMBL" id="CP159362">
    <property type="protein sequence ID" value="XCN67333.1"/>
    <property type="molecule type" value="Genomic_DNA"/>
</dbReference>
<sequence length="129" mass="14366">MNARAEVLHAAEQLVKAFASNDTARYFACFSEDATFVFHTLAAPLNSRAEYEALWRQWQADGFAVLACESSNASVSVRGDVAVFIHDVATRVRVAGEELDLQERESIVFRHEGGRWLAWHEHLSVATSA</sequence>
<dbReference type="AlphaFoldDB" id="A0AAU8LGN0"/>
<dbReference type="Pfam" id="PF13474">
    <property type="entry name" value="SnoaL_3"/>
    <property type="match status" value="1"/>
</dbReference>
<name>A0AAU8LGN0_PSESX</name>
<proteinExistence type="predicted"/>
<dbReference type="InterPro" id="IPR032710">
    <property type="entry name" value="NTF2-like_dom_sf"/>
</dbReference>
<dbReference type="RefSeq" id="WP_024696285.1">
    <property type="nucleotide sequence ID" value="NZ_CP159362.1"/>
</dbReference>
<reference evidence="2" key="2">
    <citation type="submission" date="2024-07" db="EMBL/GenBank/DDBJ databases">
        <title>A complete genome sequence for Pseudomonas syringae CC1417.</title>
        <authorList>
            <person name="Baltrus D.A."/>
        </authorList>
    </citation>
    <scope>NUCLEOTIDE SEQUENCE</scope>
    <source>
        <strain evidence="2">CC1417</strain>
    </source>
</reference>
<protein>
    <submittedName>
        <fullName evidence="2">Nuclear transport factor 2 family protein</fullName>
    </submittedName>
</protein>
<organism evidence="2">
    <name type="scientific">Pseudomonas syringae CC1417</name>
    <dbReference type="NCBI Taxonomy" id="1357272"/>
    <lineage>
        <taxon>Bacteria</taxon>
        <taxon>Pseudomonadati</taxon>
        <taxon>Pseudomonadota</taxon>
        <taxon>Gammaproteobacteria</taxon>
        <taxon>Pseudomonadales</taxon>
        <taxon>Pseudomonadaceae</taxon>
        <taxon>Pseudomonas</taxon>
        <taxon>Pseudomonas syringae</taxon>
    </lineage>
</organism>
<evidence type="ECO:0000313" key="2">
    <source>
        <dbReference type="EMBL" id="XCN67333.1"/>
    </source>
</evidence>
<reference evidence="2" key="1">
    <citation type="journal article" date="2014" name="Genome Announc.">
        <title>Draft Genome Sequences of a Phylogenetically Diverse Suite of Pseudomonas syringae Strains from Multiple Source Populations.</title>
        <authorList>
            <person name="Baltrus D.A."/>
            <person name="Yourstone S."/>
            <person name="Lind A."/>
            <person name="Guilbaud C."/>
            <person name="Sands D.C."/>
            <person name="Jones C.D."/>
            <person name="Morris C.E."/>
            <person name="Dangl J.L."/>
        </authorList>
    </citation>
    <scope>NUCLEOTIDE SEQUENCE</scope>
    <source>
        <strain evidence="2">CC1417</strain>
    </source>
</reference>
<dbReference type="SUPFAM" id="SSF54427">
    <property type="entry name" value="NTF2-like"/>
    <property type="match status" value="1"/>
</dbReference>
<evidence type="ECO:0000259" key="1">
    <source>
        <dbReference type="Pfam" id="PF13474"/>
    </source>
</evidence>